<dbReference type="EMBL" id="CAMXCT030003236">
    <property type="protein sequence ID" value="CAL4790586.1"/>
    <property type="molecule type" value="Genomic_DNA"/>
</dbReference>
<gene>
    <name evidence="3" type="ORF">C1SCF055_LOCUS29154</name>
</gene>
<evidence type="ECO:0000256" key="1">
    <source>
        <dbReference type="SAM" id="Coils"/>
    </source>
</evidence>
<evidence type="ECO:0000313" key="3">
    <source>
        <dbReference type="EMBL" id="CAI4003274.1"/>
    </source>
</evidence>
<proteinExistence type="predicted"/>
<keyword evidence="6" id="KW-1185">Reference proteome</keyword>
<evidence type="ECO:0000256" key="2">
    <source>
        <dbReference type="SAM" id="MobiDB-lite"/>
    </source>
</evidence>
<name>A0A9P1D3Q9_9DINO</name>
<dbReference type="AlphaFoldDB" id="A0A9P1D3Q9"/>
<dbReference type="Proteomes" id="UP001152797">
    <property type="component" value="Unassembled WGS sequence"/>
</dbReference>
<evidence type="ECO:0000313" key="4">
    <source>
        <dbReference type="EMBL" id="CAL1156649.1"/>
    </source>
</evidence>
<comment type="caution">
    <text evidence="3">The sequence shown here is derived from an EMBL/GenBank/DDBJ whole genome shotgun (WGS) entry which is preliminary data.</text>
</comment>
<feature type="region of interest" description="Disordered" evidence="2">
    <location>
        <begin position="172"/>
        <end position="206"/>
    </location>
</feature>
<keyword evidence="1" id="KW-0175">Coiled coil</keyword>
<reference evidence="3" key="1">
    <citation type="submission" date="2022-10" db="EMBL/GenBank/DDBJ databases">
        <authorList>
            <person name="Chen Y."/>
            <person name="Dougan E. K."/>
            <person name="Chan C."/>
            <person name="Rhodes N."/>
            <person name="Thang M."/>
        </authorList>
    </citation>
    <scope>NUCLEOTIDE SEQUENCE</scope>
</reference>
<sequence>MDSHRLQLADSAADARRLFSNLDFTRQQIEDFERLVARLREARSVYSKVELEMAKASREGNADLETQESDRVRAADLSEKVRRASRRKQDLQGKQQLLLAQHRQAEQDRNYARKALDDACKKLLDIQAHRLQVCQERHKAAQEALKLAKDCGLGPSVLKELCRFSAESSLRKSDRKDLKRSQSGVPLGQPSWQPSPGEGPAENGWALFGAGRDAAAEIVVSAVKG</sequence>
<dbReference type="EMBL" id="CAMXCT020003236">
    <property type="protein sequence ID" value="CAL1156649.1"/>
    <property type="molecule type" value="Genomic_DNA"/>
</dbReference>
<reference evidence="4" key="2">
    <citation type="submission" date="2024-04" db="EMBL/GenBank/DDBJ databases">
        <authorList>
            <person name="Chen Y."/>
            <person name="Shah S."/>
            <person name="Dougan E. K."/>
            <person name="Thang M."/>
            <person name="Chan C."/>
        </authorList>
    </citation>
    <scope>NUCLEOTIDE SEQUENCE [LARGE SCALE GENOMIC DNA]</scope>
</reference>
<dbReference type="EMBL" id="CAMXCT010003236">
    <property type="protein sequence ID" value="CAI4003274.1"/>
    <property type="molecule type" value="Genomic_DNA"/>
</dbReference>
<organism evidence="3">
    <name type="scientific">Cladocopium goreaui</name>
    <dbReference type="NCBI Taxonomy" id="2562237"/>
    <lineage>
        <taxon>Eukaryota</taxon>
        <taxon>Sar</taxon>
        <taxon>Alveolata</taxon>
        <taxon>Dinophyceae</taxon>
        <taxon>Suessiales</taxon>
        <taxon>Symbiodiniaceae</taxon>
        <taxon>Cladocopium</taxon>
    </lineage>
</organism>
<feature type="coiled-coil region" evidence="1">
    <location>
        <begin position="22"/>
        <end position="108"/>
    </location>
</feature>
<evidence type="ECO:0000313" key="6">
    <source>
        <dbReference type="Proteomes" id="UP001152797"/>
    </source>
</evidence>
<evidence type="ECO:0000313" key="5">
    <source>
        <dbReference type="EMBL" id="CAL4790586.1"/>
    </source>
</evidence>
<protein>
    <submittedName>
        <fullName evidence="5">EH domain-containing protein</fullName>
    </submittedName>
</protein>
<accession>A0A9P1D3Q9</accession>